<keyword evidence="3" id="KW-1185">Reference proteome</keyword>
<dbReference type="Proteomes" id="UP000595140">
    <property type="component" value="Unassembled WGS sequence"/>
</dbReference>
<reference evidence="2 3" key="1">
    <citation type="submission" date="2018-04" db="EMBL/GenBank/DDBJ databases">
        <authorList>
            <person name="Vogel A."/>
        </authorList>
    </citation>
    <scope>NUCLEOTIDE SEQUENCE [LARGE SCALE GENOMIC DNA]</scope>
</reference>
<evidence type="ECO:0000256" key="1">
    <source>
        <dbReference type="SAM" id="MobiDB-lite"/>
    </source>
</evidence>
<dbReference type="EMBL" id="OOIL02000958">
    <property type="protein sequence ID" value="VFQ70883.1"/>
    <property type="molecule type" value="Genomic_DNA"/>
</dbReference>
<feature type="non-terminal residue" evidence="2">
    <location>
        <position position="1"/>
    </location>
</feature>
<evidence type="ECO:0000313" key="2">
    <source>
        <dbReference type="EMBL" id="VFQ70883.1"/>
    </source>
</evidence>
<accession>A0A484L3I8</accession>
<feature type="region of interest" description="Disordered" evidence="1">
    <location>
        <begin position="63"/>
        <end position="88"/>
    </location>
</feature>
<feature type="region of interest" description="Disordered" evidence="1">
    <location>
        <begin position="1"/>
        <end position="33"/>
    </location>
</feature>
<sequence>VSSNLQASGESRLRKTQEEEFSTPLLSQGKKKEQEEISKFSKILSEKRSSNFFIHSSKEKRKNFNSIGETRRRNHHKFLQNPGSSKPSSCEPFSYILTSLFQSDF</sequence>
<evidence type="ECO:0000313" key="3">
    <source>
        <dbReference type="Proteomes" id="UP000595140"/>
    </source>
</evidence>
<proteinExistence type="predicted"/>
<dbReference type="AlphaFoldDB" id="A0A484L3I8"/>
<organism evidence="2 3">
    <name type="scientific">Cuscuta campestris</name>
    <dbReference type="NCBI Taxonomy" id="132261"/>
    <lineage>
        <taxon>Eukaryota</taxon>
        <taxon>Viridiplantae</taxon>
        <taxon>Streptophyta</taxon>
        <taxon>Embryophyta</taxon>
        <taxon>Tracheophyta</taxon>
        <taxon>Spermatophyta</taxon>
        <taxon>Magnoliopsida</taxon>
        <taxon>eudicotyledons</taxon>
        <taxon>Gunneridae</taxon>
        <taxon>Pentapetalae</taxon>
        <taxon>asterids</taxon>
        <taxon>lamiids</taxon>
        <taxon>Solanales</taxon>
        <taxon>Convolvulaceae</taxon>
        <taxon>Cuscuteae</taxon>
        <taxon>Cuscuta</taxon>
        <taxon>Cuscuta subgen. Grammica</taxon>
        <taxon>Cuscuta sect. Cleistogrammica</taxon>
    </lineage>
</organism>
<gene>
    <name evidence="2" type="ORF">CCAM_LOCUS12659</name>
</gene>
<protein>
    <submittedName>
        <fullName evidence="2">Uncharacterized protein</fullName>
    </submittedName>
</protein>
<name>A0A484L3I8_9ASTE</name>